<evidence type="ECO:0000256" key="3">
    <source>
        <dbReference type="ARBA" id="ARBA00022679"/>
    </source>
</evidence>
<dbReference type="PANTHER" id="PTHR22937">
    <property type="entry name" value="E3 UBIQUITIN-PROTEIN LIGASE RNF165"/>
    <property type="match status" value="1"/>
</dbReference>
<feature type="region of interest" description="Disordered" evidence="9">
    <location>
        <begin position="253"/>
        <end position="307"/>
    </location>
</feature>
<dbReference type="InterPro" id="IPR001841">
    <property type="entry name" value="Znf_RING"/>
</dbReference>
<evidence type="ECO:0000256" key="4">
    <source>
        <dbReference type="ARBA" id="ARBA00022723"/>
    </source>
</evidence>
<sequence length="538" mass="60195">MASRSSMDDHTKKRPAGGPELSKRSSGLSFREPKHEERNFHDCNRTGWITGHNSLKSPQNNSSEKLKYLKPPLNVKSGNPNAASSSRSFSSSSNLNTSCHERKDGESLDEANIPECSNRQSEDEDGLNFDMEFHGRKMVTDYSRGLKPPILHTFPSSSTKMMSNSNATFASRYGKQISQSSVSTTQDNANPPFRQCLIPKIPSQLPKSAPHAIGRSHRYGLKNLGCASISDALPSSSPSDGLNQRAVSLRKKFHDGESSSSGIASHQVQGPDDTSRMTKSQYNNRNATVSVRTCSSSGGESSRIRWNDQEDVHDFELPGPIMYPMRTHAPLVISEVVQARSPLPFEFQNTSFAVRPRSNSQSSRHRSVIYSEDVGDYLRSNMEGIAEVLQALERNEQDEELTYEQLMVLEANLLEGFSFNDQHREMRLDIDNMSYEDLLALEEKMGSVSTALPEESLSKCLKKSTYRTNFLRMPGLSGHGDDDFKCSICQEEYMIGEELGSLPCNHHYHVTCIRQWLRLKNWCPICKAPALSLNDQQP</sequence>
<keyword evidence="7" id="KW-0862">Zinc</keyword>
<feature type="compositionally biased region" description="Basic and acidic residues" evidence="9">
    <location>
        <begin position="1"/>
        <end position="11"/>
    </location>
</feature>
<dbReference type="FunFam" id="3.30.40.10:FF:000504">
    <property type="entry name" value="E3 ubiquitin-protein ligase arkadia"/>
    <property type="match status" value="1"/>
</dbReference>
<comment type="catalytic activity">
    <reaction evidence="1">
        <text>S-ubiquitinyl-[E2 ubiquitin-conjugating enzyme]-L-cysteine + [acceptor protein]-L-lysine = [E2 ubiquitin-conjugating enzyme]-L-cysteine + N(6)-ubiquitinyl-[acceptor protein]-L-lysine.</text>
        <dbReference type="EC" id="2.3.2.27"/>
    </reaction>
</comment>
<keyword evidence="3" id="KW-0808">Transferase</keyword>
<dbReference type="Proteomes" id="UP001552299">
    <property type="component" value="Unassembled WGS sequence"/>
</dbReference>
<feature type="compositionally biased region" description="Low complexity" evidence="9">
    <location>
        <begin position="84"/>
        <end position="93"/>
    </location>
</feature>
<evidence type="ECO:0000256" key="5">
    <source>
        <dbReference type="ARBA" id="ARBA00022771"/>
    </source>
</evidence>
<keyword evidence="6" id="KW-0833">Ubl conjugation pathway</keyword>
<dbReference type="Pfam" id="PF13639">
    <property type="entry name" value="zf-RING_2"/>
    <property type="match status" value="1"/>
</dbReference>
<dbReference type="GO" id="GO:0008270">
    <property type="term" value="F:zinc ion binding"/>
    <property type="evidence" value="ECO:0007669"/>
    <property type="project" value="UniProtKB-KW"/>
</dbReference>
<dbReference type="GO" id="GO:0061630">
    <property type="term" value="F:ubiquitin protein ligase activity"/>
    <property type="evidence" value="ECO:0007669"/>
    <property type="project" value="UniProtKB-EC"/>
</dbReference>
<feature type="compositionally biased region" description="Polar residues" evidence="9">
    <location>
        <begin position="277"/>
        <end position="300"/>
    </location>
</feature>
<feature type="compositionally biased region" description="Polar residues" evidence="9">
    <location>
        <begin position="51"/>
        <end position="63"/>
    </location>
</feature>
<keyword evidence="4" id="KW-0479">Metal-binding</keyword>
<evidence type="ECO:0000256" key="2">
    <source>
        <dbReference type="ARBA" id="ARBA00012483"/>
    </source>
</evidence>
<dbReference type="AlphaFoldDB" id="A0ABD0TUV2"/>
<feature type="compositionally biased region" description="Basic and acidic residues" evidence="9">
    <location>
        <begin position="31"/>
        <end position="44"/>
    </location>
</feature>
<protein>
    <recommendedName>
        <fullName evidence="2">RING-type E3 ubiquitin transferase</fullName>
        <ecNumber evidence="2">2.3.2.27</ecNumber>
    </recommendedName>
</protein>
<evidence type="ECO:0000313" key="12">
    <source>
        <dbReference type="Proteomes" id="UP001552299"/>
    </source>
</evidence>
<dbReference type="PANTHER" id="PTHR22937:SF136">
    <property type="entry name" value="RING-TYPE E3 UBIQUITIN TRANSFERASE"/>
    <property type="match status" value="1"/>
</dbReference>
<dbReference type="EMBL" id="JANQDX010000020">
    <property type="protein sequence ID" value="KAL0903455.1"/>
    <property type="molecule type" value="Genomic_DNA"/>
</dbReference>
<feature type="domain" description="RING-type" evidence="10">
    <location>
        <begin position="486"/>
        <end position="527"/>
    </location>
</feature>
<accession>A0ABD0TUV2</accession>
<comment type="caution">
    <text evidence="11">The sequence shown here is derived from an EMBL/GenBank/DDBJ whole genome shotgun (WGS) entry which is preliminary data.</text>
</comment>
<dbReference type="SUPFAM" id="SSF57850">
    <property type="entry name" value="RING/U-box"/>
    <property type="match status" value="1"/>
</dbReference>
<dbReference type="InterPro" id="IPR013083">
    <property type="entry name" value="Znf_RING/FYVE/PHD"/>
</dbReference>
<evidence type="ECO:0000256" key="9">
    <source>
        <dbReference type="SAM" id="MobiDB-lite"/>
    </source>
</evidence>
<evidence type="ECO:0000259" key="10">
    <source>
        <dbReference type="PROSITE" id="PS50089"/>
    </source>
</evidence>
<gene>
    <name evidence="11" type="ORF">M5K25_027838</name>
</gene>
<dbReference type="InterPro" id="IPR045191">
    <property type="entry name" value="MBR1/2-like"/>
</dbReference>
<reference evidence="11 12" key="1">
    <citation type="journal article" date="2024" name="Plant Biotechnol. J.">
        <title>Dendrobium thyrsiflorum genome and its molecular insights into genes involved in important horticultural traits.</title>
        <authorList>
            <person name="Chen B."/>
            <person name="Wang J.Y."/>
            <person name="Zheng P.J."/>
            <person name="Li K.L."/>
            <person name="Liang Y.M."/>
            <person name="Chen X.F."/>
            <person name="Zhang C."/>
            <person name="Zhao X."/>
            <person name="He X."/>
            <person name="Zhang G.Q."/>
            <person name="Liu Z.J."/>
            <person name="Xu Q."/>
        </authorList>
    </citation>
    <scope>NUCLEOTIDE SEQUENCE [LARGE SCALE GENOMIC DNA]</scope>
    <source>
        <strain evidence="11">GZMU011</strain>
    </source>
</reference>
<evidence type="ECO:0000256" key="6">
    <source>
        <dbReference type="ARBA" id="ARBA00022786"/>
    </source>
</evidence>
<evidence type="ECO:0000256" key="7">
    <source>
        <dbReference type="ARBA" id="ARBA00022833"/>
    </source>
</evidence>
<organism evidence="11 12">
    <name type="scientific">Dendrobium thyrsiflorum</name>
    <name type="common">Pinecone-like raceme dendrobium</name>
    <name type="synonym">Orchid</name>
    <dbReference type="NCBI Taxonomy" id="117978"/>
    <lineage>
        <taxon>Eukaryota</taxon>
        <taxon>Viridiplantae</taxon>
        <taxon>Streptophyta</taxon>
        <taxon>Embryophyta</taxon>
        <taxon>Tracheophyta</taxon>
        <taxon>Spermatophyta</taxon>
        <taxon>Magnoliopsida</taxon>
        <taxon>Liliopsida</taxon>
        <taxon>Asparagales</taxon>
        <taxon>Orchidaceae</taxon>
        <taxon>Epidendroideae</taxon>
        <taxon>Malaxideae</taxon>
        <taxon>Dendrobiinae</taxon>
        <taxon>Dendrobium</taxon>
    </lineage>
</organism>
<dbReference type="PROSITE" id="PS50089">
    <property type="entry name" value="ZF_RING_2"/>
    <property type="match status" value="1"/>
</dbReference>
<feature type="region of interest" description="Disordered" evidence="9">
    <location>
        <begin position="1"/>
        <end position="125"/>
    </location>
</feature>
<name>A0ABD0TUV2_DENTH</name>
<dbReference type="Gene3D" id="3.30.40.10">
    <property type="entry name" value="Zinc/RING finger domain, C3HC4 (zinc finger)"/>
    <property type="match status" value="1"/>
</dbReference>
<evidence type="ECO:0000256" key="8">
    <source>
        <dbReference type="PROSITE-ProRule" id="PRU00175"/>
    </source>
</evidence>
<dbReference type="SMART" id="SM00184">
    <property type="entry name" value="RING"/>
    <property type="match status" value="1"/>
</dbReference>
<feature type="compositionally biased region" description="Polar residues" evidence="9">
    <location>
        <begin position="258"/>
        <end position="268"/>
    </location>
</feature>
<evidence type="ECO:0000256" key="1">
    <source>
        <dbReference type="ARBA" id="ARBA00000900"/>
    </source>
</evidence>
<keyword evidence="12" id="KW-1185">Reference proteome</keyword>
<keyword evidence="5 8" id="KW-0863">Zinc-finger</keyword>
<evidence type="ECO:0000313" key="11">
    <source>
        <dbReference type="EMBL" id="KAL0903455.1"/>
    </source>
</evidence>
<dbReference type="EC" id="2.3.2.27" evidence="2"/>
<proteinExistence type="predicted"/>